<dbReference type="NCBIfam" id="TIGR03558">
    <property type="entry name" value="oxido_grp_1"/>
    <property type="match status" value="1"/>
</dbReference>
<dbReference type="GO" id="GO:0004497">
    <property type="term" value="F:monooxygenase activity"/>
    <property type="evidence" value="ECO:0007669"/>
    <property type="project" value="UniProtKB-KW"/>
</dbReference>
<dbReference type="PANTHER" id="PTHR30137">
    <property type="entry name" value="LUCIFERASE-LIKE MONOOXYGENASE"/>
    <property type="match status" value="1"/>
</dbReference>
<dbReference type="Gene3D" id="3.20.20.30">
    <property type="entry name" value="Luciferase-like domain"/>
    <property type="match status" value="1"/>
</dbReference>
<dbReference type="STRING" id="199441.BkAM31D_12315"/>
<comment type="similarity">
    <text evidence="1">To bacterial alkanal monooxygenase alpha and beta chains.</text>
</comment>
<dbReference type="CDD" id="cd00347">
    <property type="entry name" value="Flavin_utilizing_monoxygenases"/>
    <property type="match status" value="1"/>
</dbReference>
<dbReference type="Pfam" id="PF00296">
    <property type="entry name" value="Bac_luciferase"/>
    <property type="match status" value="1"/>
</dbReference>
<keyword evidence="3" id="KW-0503">Monooxygenase</keyword>
<evidence type="ECO:0000313" key="4">
    <source>
        <dbReference type="Proteomes" id="UP000193006"/>
    </source>
</evidence>
<reference evidence="3 4" key="1">
    <citation type="submission" date="2017-04" db="EMBL/GenBank/DDBJ databases">
        <title>Bacillus krulwichiae AM31D Genome sequencing and assembly.</title>
        <authorList>
            <person name="Krulwich T.A."/>
            <person name="Anastor L."/>
            <person name="Ehrlich R."/>
            <person name="Ehrlich G.D."/>
            <person name="Janto B."/>
        </authorList>
    </citation>
    <scope>NUCLEOTIDE SEQUENCE [LARGE SCALE GENOMIC DNA]</scope>
    <source>
        <strain evidence="3 4">AM31D</strain>
    </source>
</reference>
<gene>
    <name evidence="3" type="primary">camP</name>
    <name evidence="3" type="ORF">BkAM31D_12315</name>
</gene>
<dbReference type="KEGG" id="bkw:BkAM31D_12315"/>
<keyword evidence="3" id="KW-0560">Oxidoreductase</keyword>
<dbReference type="PANTHER" id="PTHR30137:SF19">
    <property type="entry name" value="LUCIFERASE-LIKE MONOOXYGENASE"/>
    <property type="match status" value="1"/>
</dbReference>
<dbReference type="InterPro" id="IPR050766">
    <property type="entry name" value="Bact_Lucif_Oxidored"/>
</dbReference>
<evidence type="ECO:0000313" key="3">
    <source>
        <dbReference type="EMBL" id="ARK30551.1"/>
    </source>
</evidence>
<protein>
    <submittedName>
        <fullName evidence="3">2,5-diketocamphane 1,2-monooxygenase</fullName>
        <ecNumber evidence="3">1.14.13.162</ecNumber>
    </submittedName>
</protein>
<dbReference type="InterPro" id="IPR019949">
    <property type="entry name" value="CmoO-like"/>
</dbReference>
<dbReference type="Proteomes" id="UP000193006">
    <property type="component" value="Chromosome"/>
</dbReference>
<dbReference type="AlphaFoldDB" id="A0A1X9MGB1"/>
<dbReference type="SUPFAM" id="SSF51679">
    <property type="entry name" value="Bacterial luciferase-like"/>
    <property type="match status" value="1"/>
</dbReference>
<name>A0A1X9MGB1_9BACI</name>
<feature type="domain" description="Luciferase-like" evidence="2">
    <location>
        <begin position="1"/>
        <end position="297"/>
    </location>
</feature>
<dbReference type="InterPro" id="IPR011251">
    <property type="entry name" value="Luciferase-like_dom"/>
</dbReference>
<proteinExistence type="predicted"/>
<dbReference type="InterPro" id="IPR036661">
    <property type="entry name" value="Luciferase-like_sf"/>
</dbReference>
<evidence type="ECO:0000256" key="1">
    <source>
        <dbReference type="ARBA" id="ARBA00007789"/>
    </source>
</evidence>
<dbReference type="EC" id="1.14.13.162" evidence="3"/>
<dbReference type="GO" id="GO:0016705">
    <property type="term" value="F:oxidoreductase activity, acting on paired donors, with incorporation or reduction of molecular oxygen"/>
    <property type="evidence" value="ECO:0007669"/>
    <property type="project" value="InterPro"/>
</dbReference>
<evidence type="ECO:0000259" key="2">
    <source>
        <dbReference type="Pfam" id="PF00296"/>
    </source>
</evidence>
<dbReference type="RefSeq" id="WP_066149151.1">
    <property type="nucleotide sequence ID" value="NZ_CP020814.1"/>
</dbReference>
<keyword evidence="4" id="KW-1185">Reference proteome</keyword>
<dbReference type="EMBL" id="CP020814">
    <property type="protein sequence ID" value="ARK30551.1"/>
    <property type="molecule type" value="Genomic_DNA"/>
</dbReference>
<accession>A0A1X9MGB1</accession>
<sequence>MKLSILDQAPILSGLKASDALKEALNLAKLGEELGYTRYWIAEHHNLSGLSSSAPEIMLSYIGANTKKIRIGSGAILLPHYKPYKVAEVFNTLAILFPNRIDLGIGRAPGGSAEATNALSDNFLEQVWKMPATLKELLEFLDTNDLERKESRVIATPLPDQAPKPWLLGTSKKSALLAAEYGMSYAFGHFMSDYDGVEIIKQYKKHFTPIKEGDKAEPLITVSVICADTTREAEELALYNYAWKKMNESLDINVTTTTKDPSKMIETFNRERTLEKLKRNTVIGNQTEVASELQGLKRMYDVEELMIVTIPSTYQERTRSYQLLAEALL</sequence>
<organism evidence="3 4">
    <name type="scientific">Halalkalibacter krulwichiae</name>
    <dbReference type="NCBI Taxonomy" id="199441"/>
    <lineage>
        <taxon>Bacteria</taxon>
        <taxon>Bacillati</taxon>
        <taxon>Bacillota</taxon>
        <taxon>Bacilli</taxon>
        <taxon>Bacillales</taxon>
        <taxon>Bacillaceae</taxon>
        <taxon>Halalkalibacter</taxon>
    </lineage>
</organism>
<dbReference type="GO" id="GO:0005829">
    <property type="term" value="C:cytosol"/>
    <property type="evidence" value="ECO:0007669"/>
    <property type="project" value="TreeGrafter"/>
</dbReference>